<keyword evidence="6 8" id="KW-0472">Membrane</keyword>
<sequence length="439" mass="50777">MLFQMLFSAKAEKFLCGGRLIFGPDVGSMFLSNLLIAGPALTFCIKVFVKAKDNSKWYPVAAVGLFLTILDLMFLYMTSGRDPGIVPRNSRPPEPEESDITNPSMEWVNGRHPHLRIPRVKNVLVNGYTVKVKFCETCLLYRPPRASHCSICNNCVQRFDHHCPWVGQCIGLRNYRFFYMFILTATILCLYVHIFSWVSLVNEPKGLLKAMAHDILSVVLIVYCFIAIWFVGGLTVFHFYLMSTNQTTYENFRYRYDKKENPHNKGILQNLREIFFTRLAPSLNDFRAIVSEEDQVPDKRMHVHPSFKADFSSKEKIDIEAGDKHHDDEDYTLPKILRNLSYDYIEDNVKSKNSGERIYQRSSSFLVDEGPRNFLHNSVAEDEFGERIYQRSSSYGAAQPSTQEPRCFVITVLYYDVHNFILYIVMHFLLFRALDPNPG</sequence>
<dbReference type="PROSITE" id="PS50216">
    <property type="entry name" value="DHHC"/>
    <property type="match status" value="1"/>
</dbReference>
<comment type="catalytic activity">
    <reaction evidence="8">
        <text>L-cysteinyl-[protein] + hexadecanoyl-CoA = S-hexadecanoyl-L-cysteinyl-[protein] + CoA</text>
        <dbReference type="Rhea" id="RHEA:36683"/>
        <dbReference type="Rhea" id="RHEA-COMP:10131"/>
        <dbReference type="Rhea" id="RHEA-COMP:11032"/>
        <dbReference type="ChEBI" id="CHEBI:29950"/>
        <dbReference type="ChEBI" id="CHEBI:57287"/>
        <dbReference type="ChEBI" id="CHEBI:57379"/>
        <dbReference type="ChEBI" id="CHEBI:74151"/>
        <dbReference type="EC" id="2.3.1.225"/>
    </reaction>
</comment>
<evidence type="ECO:0000256" key="4">
    <source>
        <dbReference type="ARBA" id="ARBA00022692"/>
    </source>
</evidence>
<comment type="similarity">
    <text evidence="2 8">Belongs to the DHHC palmitoyltransferase family.</text>
</comment>
<feature type="transmembrane region" description="Helical" evidence="8">
    <location>
        <begin position="412"/>
        <end position="434"/>
    </location>
</feature>
<evidence type="ECO:0000256" key="8">
    <source>
        <dbReference type="RuleBase" id="RU079119"/>
    </source>
</evidence>
<dbReference type="Gramene" id="AUR62018442-RA">
    <property type="protein sequence ID" value="AUR62018442-RA:cds"/>
    <property type="gene ID" value="AUR62018442"/>
</dbReference>
<evidence type="ECO:0000256" key="3">
    <source>
        <dbReference type="ARBA" id="ARBA00022679"/>
    </source>
</evidence>
<feature type="transmembrane region" description="Helical" evidence="8">
    <location>
        <begin position="177"/>
        <end position="195"/>
    </location>
</feature>
<dbReference type="Pfam" id="PF01529">
    <property type="entry name" value="DHHC"/>
    <property type="match status" value="1"/>
</dbReference>
<name>A0A803LT98_CHEQI</name>
<dbReference type="GO" id="GO:0019706">
    <property type="term" value="F:protein-cysteine S-palmitoyltransferase activity"/>
    <property type="evidence" value="ECO:0007669"/>
    <property type="project" value="UniProtKB-EC"/>
</dbReference>
<evidence type="ECO:0000256" key="7">
    <source>
        <dbReference type="ARBA" id="ARBA00023315"/>
    </source>
</evidence>
<dbReference type="GO" id="GO:0005794">
    <property type="term" value="C:Golgi apparatus"/>
    <property type="evidence" value="ECO:0007669"/>
    <property type="project" value="TreeGrafter"/>
</dbReference>
<feature type="transmembrane region" description="Helical" evidence="8">
    <location>
        <begin position="215"/>
        <end position="241"/>
    </location>
</feature>
<reference evidence="10" key="1">
    <citation type="journal article" date="2017" name="Nature">
        <title>The genome of Chenopodium quinoa.</title>
        <authorList>
            <person name="Jarvis D.E."/>
            <person name="Ho Y.S."/>
            <person name="Lightfoot D.J."/>
            <person name="Schmoeckel S.M."/>
            <person name="Li B."/>
            <person name="Borm T.J.A."/>
            <person name="Ohyanagi H."/>
            <person name="Mineta K."/>
            <person name="Michell C.T."/>
            <person name="Saber N."/>
            <person name="Kharbatia N.M."/>
            <person name="Rupper R.R."/>
            <person name="Sharp A.R."/>
            <person name="Dally N."/>
            <person name="Boughton B.A."/>
            <person name="Woo Y.H."/>
            <person name="Gao G."/>
            <person name="Schijlen E.G.W.M."/>
            <person name="Guo X."/>
            <person name="Momin A.A."/>
            <person name="Negrao S."/>
            <person name="Al-Babili S."/>
            <person name="Gehring C."/>
            <person name="Roessner U."/>
            <person name="Jung C."/>
            <person name="Murphy K."/>
            <person name="Arold S.T."/>
            <person name="Gojobori T."/>
            <person name="van der Linden C.G."/>
            <person name="van Loo E.N."/>
            <person name="Jellen E.N."/>
            <person name="Maughan P.J."/>
            <person name="Tester M."/>
        </authorList>
    </citation>
    <scope>NUCLEOTIDE SEQUENCE [LARGE SCALE GENOMIC DNA]</scope>
    <source>
        <strain evidence="10">cv. PI 614886</strain>
    </source>
</reference>
<proteinExistence type="inferred from homology"/>
<evidence type="ECO:0000256" key="2">
    <source>
        <dbReference type="ARBA" id="ARBA00008574"/>
    </source>
</evidence>
<keyword evidence="7 8" id="KW-0012">Acyltransferase</keyword>
<feature type="transmembrane region" description="Helical" evidence="8">
    <location>
        <begin position="57"/>
        <end position="78"/>
    </location>
</feature>
<dbReference type="GO" id="GO:0006612">
    <property type="term" value="P:protein targeting to membrane"/>
    <property type="evidence" value="ECO:0007669"/>
    <property type="project" value="TreeGrafter"/>
</dbReference>
<keyword evidence="4 8" id="KW-0812">Transmembrane</keyword>
<dbReference type="InterPro" id="IPR039859">
    <property type="entry name" value="PFA4/ZDH16/20/ERF2-like"/>
</dbReference>
<dbReference type="Proteomes" id="UP000596660">
    <property type="component" value="Unplaced"/>
</dbReference>
<dbReference type="AlphaFoldDB" id="A0A803LT98"/>
<comment type="subcellular location">
    <subcellularLocation>
        <location evidence="1">Endomembrane system</location>
        <topology evidence="1">Multi-pass membrane protein</topology>
    </subcellularLocation>
</comment>
<dbReference type="OMA" id="YEQKWSM"/>
<dbReference type="GO" id="GO:0005783">
    <property type="term" value="C:endoplasmic reticulum"/>
    <property type="evidence" value="ECO:0007669"/>
    <property type="project" value="TreeGrafter"/>
</dbReference>
<comment type="domain">
    <text evidence="8">The DHHC domain is required for palmitoyltransferase activity.</text>
</comment>
<dbReference type="EnsemblPlants" id="AUR62018442-RA">
    <property type="protein sequence ID" value="AUR62018442-RA:cds"/>
    <property type="gene ID" value="AUR62018442"/>
</dbReference>
<accession>A0A803LT98</accession>
<evidence type="ECO:0000259" key="9">
    <source>
        <dbReference type="Pfam" id="PF01529"/>
    </source>
</evidence>
<feature type="domain" description="Palmitoyltransferase DHHC" evidence="9">
    <location>
        <begin position="133"/>
        <end position="253"/>
    </location>
</feature>
<organism evidence="10 11">
    <name type="scientific">Chenopodium quinoa</name>
    <name type="common">Quinoa</name>
    <dbReference type="NCBI Taxonomy" id="63459"/>
    <lineage>
        <taxon>Eukaryota</taxon>
        <taxon>Viridiplantae</taxon>
        <taxon>Streptophyta</taxon>
        <taxon>Embryophyta</taxon>
        <taxon>Tracheophyta</taxon>
        <taxon>Spermatophyta</taxon>
        <taxon>Magnoliopsida</taxon>
        <taxon>eudicotyledons</taxon>
        <taxon>Gunneridae</taxon>
        <taxon>Pentapetalae</taxon>
        <taxon>Caryophyllales</taxon>
        <taxon>Chenopodiaceae</taxon>
        <taxon>Chenopodioideae</taxon>
        <taxon>Atripliceae</taxon>
        <taxon>Chenopodium</taxon>
    </lineage>
</organism>
<protein>
    <recommendedName>
        <fullName evidence="8">S-acyltransferase</fullName>
        <ecNumber evidence="8">2.3.1.225</ecNumber>
    </recommendedName>
    <alternativeName>
        <fullName evidence="8">Palmitoyltransferase</fullName>
    </alternativeName>
</protein>
<reference evidence="10" key="2">
    <citation type="submission" date="2021-03" db="UniProtKB">
        <authorList>
            <consortium name="EnsemblPlants"/>
        </authorList>
    </citation>
    <scope>IDENTIFICATION</scope>
</reference>
<keyword evidence="11" id="KW-1185">Reference proteome</keyword>
<evidence type="ECO:0000313" key="10">
    <source>
        <dbReference type="EnsemblPlants" id="AUR62018442-RA:cds"/>
    </source>
</evidence>
<keyword evidence="3 8" id="KW-0808">Transferase</keyword>
<feature type="transmembrane region" description="Helical" evidence="8">
    <location>
        <begin position="29"/>
        <end position="51"/>
    </location>
</feature>
<evidence type="ECO:0000256" key="1">
    <source>
        <dbReference type="ARBA" id="ARBA00004127"/>
    </source>
</evidence>
<dbReference type="PANTHER" id="PTHR22883:SF391">
    <property type="entry name" value="PROTEIN S-ACYLTRANSFERASE 3-RELATED"/>
    <property type="match status" value="1"/>
</dbReference>
<evidence type="ECO:0000256" key="5">
    <source>
        <dbReference type="ARBA" id="ARBA00022989"/>
    </source>
</evidence>
<dbReference type="EC" id="2.3.1.225" evidence="8"/>
<keyword evidence="5 8" id="KW-1133">Transmembrane helix</keyword>
<dbReference type="InterPro" id="IPR001594">
    <property type="entry name" value="Palmitoyltrfase_DHHC"/>
</dbReference>
<dbReference type="PANTHER" id="PTHR22883">
    <property type="entry name" value="ZINC FINGER DHHC DOMAIN CONTAINING PROTEIN"/>
    <property type="match status" value="1"/>
</dbReference>
<evidence type="ECO:0000313" key="11">
    <source>
        <dbReference type="Proteomes" id="UP000596660"/>
    </source>
</evidence>
<evidence type="ECO:0000256" key="6">
    <source>
        <dbReference type="ARBA" id="ARBA00023136"/>
    </source>
</evidence>